<evidence type="ECO:0000313" key="2">
    <source>
        <dbReference type="Proteomes" id="UP000886881"/>
    </source>
</evidence>
<gene>
    <name evidence="1" type="ORF">IAC35_03335</name>
</gene>
<sequence>MLLISASVTCCKRLSEQESVLNEFEIVTALSPVDSTCLDAFDVAMPTGIIAHDNWYIVEKSDSDNAVDIINPETKEKIECFRRGRGPNEVMTTGHIQIYNGDLYLFDITRQILYSLDLEKTIRDKRQSIDDRISIQSSSSENIDGRLFSVYKTENYIITAALFSDGTWYGALDNDGNIKGRVPVENFKSTEALSTLERSSLFISSRFSIRPDGKAGVCSSQCGGLFSIFDVKTDGIQEIRRRVFFEPKVSPSNVERMISPRHSPDDVRGFCDVDSDQQYIYLLFSGKELSDFDDPSFLCNHLLVYDWDGNPVRRYELEKAIHSIYLKDGKIYGCSMHPESRIYIYELPEAE</sequence>
<dbReference type="Pfam" id="PF15869">
    <property type="entry name" value="TolB_like"/>
    <property type="match status" value="1"/>
</dbReference>
<reference evidence="1" key="2">
    <citation type="journal article" date="2021" name="PeerJ">
        <title>Extensive microbial diversity within the chicken gut microbiome revealed by metagenomics and culture.</title>
        <authorList>
            <person name="Gilroy R."/>
            <person name="Ravi A."/>
            <person name="Getino M."/>
            <person name="Pursley I."/>
            <person name="Horton D.L."/>
            <person name="Alikhan N.F."/>
            <person name="Baker D."/>
            <person name="Gharbi K."/>
            <person name="Hall N."/>
            <person name="Watson M."/>
            <person name="Adriaenssens E.M."/>
            <person name="Foster-Nyarko E."/>
            <person name="Jarju S."/>
            <person name="Secka A."/>
            <person name="Antonio M."/>
            <person name="Oren A."/>
            <person name="Chaudhuri R.R."/>
            <person name="La Ragione R."/>
            <person name="Hildebrand F."/>
            <person name="Pallen M.J."/>
        </authorList>
    </citation>
    <scope>NUCLEOTIDE SEQUENCE</scope>
    <source>
        <strain evidence="1">ChiHecec2B26-709</strain>
    </source>
</reference>
<proteinExistence type="predicted"/>
<dbReference type="AlphaFoldDB" id="A0A9D1GMT9"/>
<accession>A0A9D1GMT9</accession>
<reference evidence="1" key="1">
    <citation type="submission" date="2020-10" db="EMBL/GenBank/DDBJ databases">
        <authorList>
            <person name="Gilroy R."/>
        </authorList>
    </citation>
    <scope>NUCLEOTIDE SEQUENCE</scope>
    <source>
        <strain evidence="1">ChiHecec2B26-709</strain>
    </source>
</reference>
<evidence type="ECO:0000313" key="1">
    <source>
        <dbReference type="EMBL" id="HIT46873.1"/>
    </source>
</evidence>
<dbReference type="Proteomes" id="UP000886881">
    <property type="component" value="Unassembled WGS sequence"/>
</dbReference>
<dbReference type="InterPro" id="IPR011047">
    <property type="entry name" value="Quinoprotein_ADH-like_sf"/>
</dbReference>
<evidence type="ECO:0008006" key="3">
    <source>
        <dbReference type="Google" id="ProtNLM"/>
    </source>
</evidence>
<comment type="caution">
    <text evidence="1">The sequence shown here is derived from an EMBL/GenBank/DDBJ whole genome shotgun (WGS) entry which is preliminary data.</text>
</comment>
<organism evidence="1 2">
    <name type="scientific">Candidatus Cryptobacteroides merdipullorum</name>
    <dbReference type="NCBI Taxonomy" id="2840771"/>
    <lineage>
        <taxon>Bacteria</taxon>
        <taxon>Pseudomonadati</taxon>
        <taxon>Bacteroidota</taxon>
        <taxon>Bacteroidia</taxon>
        <taxon>Bacteroidales</taxon>
        <taxon>Candidatus Cryptobacteroides</taxon>
    </lineage>
</organism>
<dbReference type="SUPFAM" id="SSF50998">
    <property type="entry name" value="Quinoprotein alcohol dehydrogenase-like"/>
    <property type="match status" value="1"/>
</dbReference>
<dbReference type="EMBL" id="DVLC01000064">
    <property type="protein sequence ID" value="HIT46873.1"/>
    <property type="molecule type" value="Genomic_DNA"/>
</dbReference>
<protein>
    <recommendedName>
        <fullName evidence="3">TolB-like 6-blade propeller-like</fullName>
    </recommendedName>
</protein>
<name>A0A9D1GMT9_9BACT</name>